<accession>A0A919MG73</accession>
<reference evidence="2" key="1">
    <citation type="submission" date="2021-01" db="EMBL/GenBank/DDBJ databases">
        <title>Whole genome shotgun sequence of Actinoplanes cyaneus NBRC 14990.</title>
        <authorList>
            <person name="Komaki H."/>
            <person name="Tamura T."/>
        </authorList>
    </citation>
    <scope>NUCLEOTIDE SEQUENCE</scope>
    <source>
        <strain evidence="2">NBRC 14990</strain>
    </source>
</reference>
<keyword evidence="3" id="KW-1185">Reference proteome</keyword>
<name>A0A919MG73_9ACTN</name>
<dbReference type="Gene3D" id="3.10.450.50">
    <property type="match status" value="1"/>
</dbReference>
<dbReference type="AlphaFoldDB" id="A0A919MG73"/>
<evidence type="ECO:0000313" key="2">
    <source>
        <dbReference type="EMBL" id="GID69936.1"/>
    </source>
</evidence>
<dbReference type="InterPro" id="IPR032710">
    <property type="entry name" value="NTF2-like_dom_sf"/>
</dbReference>
<proteinExistence type="predicted"/>
<dbReference type="CDD" id="cd00531">
    <property type="entry name" value="NTF2_like"/>
    <property type="match status" value="1"/>
</dbReference>
<evidence type="ECO:0000259" key="1">
    <source>
        <dbReference type="Pfam" id="PF13577"/>
    </source>
</evidence>
<organism evidence="2 3">
    <name type="scientific">Actinoplanes cyaneus</name>
    <dbReference type="NCBI Taxonomy" id="52696"/>
    <lineage>
        <taxon>Bacteria</taxon>
        <taxon>Bacillati</taxon>
        <taxon>Actinomycetota</taxon>
        <taxon>Actinomycetes</taxon>
        <taxon>Micromonosporales</taxon>
        <taxon>Micromonosporaceae</taxon>
        <taxon>Actinoplanes</taxon>
    </lineage>
</organism>
<sequence>MTNALSTENAVARLVDEAAVRDTVLRFADVAVRGDFDAFRTLWSEDALWVIGGTDGQPFERRAEGADQIVALYRTLREERDYFIQFVIPGVVEMDGDTATARSMCHEAARGPGESYYRNNGVWTDTFRRTDNGWVFTNRTYEYLWLDFSPFTGDISWGSADAR</sequence>
<dbReference type="EMBL" id="BOMH01000068">
    <property type="protein sequence ID" value="GID69936.1"/>
    <property type="molecule type" value="Genomic_DNA"/>
</dbReference>
<gene>
    <name evidence="2" type="ORF">Acy02nite_78170</name>
</gene>
<dbReference type="Proteomes" id="UP000619479">
    <property type="component" value="Unassembled WGS sequence"/>
</dbReference>
<protein>
    <recommendedName>
        <fullName evidence="1">SnoaL-like domain-containing protein</fullName>
    </recommendedName>
</protein>
<dbReference type="InterPro" id="IPR037401">
    <property type="entry name" value="SnoaL-like"/>
</dbReference>
<feature type="domain" description="SnoaL-like" evidence="1">
    <location>
        <begin position="13"/>
        <end position="140"/>
    </location>
</feature>
<dbReference type="RefSeq" id="WP_203753003.1">
    <property type="nucleotide sequence ID" value="NZ_BAAAUC010000128.1"/>
</dbReference>
<comment type="caution">
    <text evidence="2">The sequence shown here is derived from an EMBL/GenBank/DDBJ whole genome shotgun (WGS) entry which is preliminary data.</text>
</comment>
<dbReference type="Pfam" id="PF13577">
    <property type="entry name" value="SnoaL_4"/>
    <property type="match status" value="1"/>
</dbReference>
<dbReference type="SUPFAM" id="SSF54427">
    <property type="entry name" value="NTF2-like"/>
    <property type="match status" value="1"/>
</dbReference>
<evidence type="ECO:0000313" key="3">
    <source>
        <dbReference type="Proteomes" id="UP000619479"/>
    </source>
</evidence>